<name>A0A0A9CDM7_ARUDO</name>
<dbReference type="EMBL" id="GBRH01223456">
    <property type="protein sequence ID" value="JAD74439.1"/>
    <property type="molecule type" value="Transcribed_RNA"/>
</dbReference>
<sequence>MERFRRAVTACSWVFRSFDDRSFTRAGIALDSARSIRLSVLFLAKDLISATADFRSSRELLERLRTNASIANLSPPTSREEPSLLDLLGGSIPFSSHHCIIKLLST</sequence>
<protein>
    <submittedName>
        <fullName evidence="1">Uncharacterized protein</fullName>
    </submittedName>
</protein>
<organism evidence="1">
    <name type="scientific">Arundo donax</name>
    <name type="common">Giant reed</name>
    <name type="synonym">Donax arundinaceus</name>
    <dbReference type="NCBI Taxonomy" id="35708"/>
    <lineage>
        <taxon>Eukaryota</taxon>
        <taxon>Viridiplantae</taxon>
        <taxon>Streptophyta</taxon>
        <taxon>Embryophyta</taxon>
        <taxon>Tracheophyta</taxon>
        <taxon>Spermatophyta</taxon>
        <taxon>Magnoliopsida</taxon>
        <taxon>Liliopsida</taxon>
        <taxon>Poales</taxon>
        <taxon>Poaceae</taxon>
        <taxon>PACMAD clade</taxon>
        <taxon>Arundinoideae</taxon>
        <taxon>Arundineae</taxon>
        <taxon>Arundo</taxon>
    </lineage>
</organism>
<reference evidence="1" key="1">
    <citation type="submission" date="2014-09" db="EMBL/GenBank/DDBJ databases">
        <authorList>
            <person name="Magalhaes I.L.F."/>
            <person name="Oliveira U."/>
            <person name="Santos F.R."/>
            <person name="Vidigal T.H.D.A."/>
            <person name="Brescovit A.D."/>
            <person name="Santos A.J."/>
        </authorList>
    </citation>
    <scope>NUCLEOTIDE SEQUENCE</scope>
    <source>
        <tissue evidence="1">Shoot tissue taken approximately 20 cm above the soil surface</tissue>
    </source>
</reference>
<evidence type="ECO:0000313" key="1">
    <source>
        <dbReference type="EMBL" id="JAD74439.1"/>
    </source>
</evidence>
<dbReference type="AlphaFoldDB" id="A0A0A9CDM7"/>
<proteinExistence type="predicted"/>
<accession>A0A0A9CDM7</accession>
<reference evidence="1" key="2">
    <citation type="journal article" date="2015" name="Data Brief">
        <title>Shoot transcriptome of the giant reed, Arundo donax.</title>
        <authorList>
            <person name="Barrero R.A."/>
            <person name="Guerrero F.D."/>
            <person name="Moolhuijzen P."/>
            <person name="Goolsby J.A."/>
            <person name="Tidwell J."/>
            <person name="Bellgard S.E."/>
            <person name="Bellgard M.I."/>
        </authorList>
    </citation>
    <scope>NUCLEOTIDE SEQUENCE</scope>
    <source>
        <tissue evidence="1">Shoot tissue taken approximately 20 cm above the soil surface</tissue>
    </source>
</reference>